<dbReference type="Pfam" id="PF20441">
    <property type="entry name" value="TerL_nuclease"/>
    <property type="match status" value="1"/>
</dbReference>
<evidence type="ECO:0000259" key="2">
    <source>
        <dbReference type="Pfam" id="PF20441"/>
    </source>
</evidence>
<comment type="caution">
    <text evidence="3">The sequence shown here is derived from an EMBL/GenBank/DDBJ whole genome shotgun (WGS) entry which is preliminary data.</text>
</comment>
<evidence type="ECO:0008006" key="4">
    <source>
        <dbReference type="Google" id="ProtNLM"/>
    </source>
</evidence>
<feature type="domain" description="Terminase large subunit-like endonuclease" evidence="2">
    <location>
        <begin position="191"/>
        <end position="295"/>
    </location>
</feature>
<dbReference type="PANTHER" id="PTHR41287:SF1">
    <property type="entry name" value="PROTEIN YMFN"/>
    <property type="match status" value="1"/>
</dbReference>
<dbReference type="InterPro" id="IPR005021">
    <property type="entry name" value="Terminase_largesu-like"/>
</dbReference>
<dbReference type="InterPro" id="IPR027417">
    <property type="entry name" value="P-loop_NTPase"/>
</dbReference>
<organism evidence="3">
    <name type="scientific">marine sediment metagenome</name>
    <dbReference type="NCBI Taxonomy" id="412755"/>
    <lineage>
        <taxon>unclassified sequences</taxon>
        <taxon>metagenomes</taxon>
        <taxon>ecological metagenomes</taxon>
    </lineage>
</organism>
<dbReference type="Gene3D" id="3.40.50.300">
    <property type="entry name" value="P-loop containing nucleotide triphosphate hydrolases"/>
    <property type="match status" value="1"/>
</dbReference>
<dbReference type="EMBL" id="LAZR01037923">
    <property type="protein sequence ID" value="KKL20904.1"/>
    <property type="molecule type" value="Genomic_DNA"/>
</dbReference>
<dbReference type="GO" id="GO:0004519">
    <property type="term" value="F:endonuclease activity"/>
    <property type="evidence" value="ECO:0007669"/>
    <property type="project" value="InterPro"/>
</dbReference>
<protein>
    <recommendedName>
        <fullName evidence="4">Phage terminase large subunit N-terminal domain-containing protein</fullName>
    </recommendedName>
</protein>
<accession>A0A0F9BG85</accession>
<reference evidence="3" key="1">
    <citation type="journal article" date="2015" name="Nature">
        <title>Complex archaea that bridge the gap between prokaryotes and eukaryotes.</title>
        <authorList>
            <person name="Spang A."/>
            <person name="Saw J.H."/>
            <person name="Jorgensen S.L."/>
            <person name="Zaremba-Niedzwiedzka K."/>
            <person name="Martijn J."/>
            <person name="Lind A.E."/>
            <person name="van Eijk R."/>
            <person name="Schleper C."/>
            <person name="Guy L."/>
            <person name="Ettema T.J."/>
        </authorList>
    </citation>
    <scope>NUCLEOTIDE SEQUENCE</scope>
</reference>
<dbReference type="Pfam" id="PF03354">
    <property type="entry name" value="TerL_ATPase"/>
    <property type="match status" value="1"/>
</dbReference>
<dbReference type="AlphaFoldDB" id="A0A0F9BG85"/>
<proteinExistence type="predicted"/>
<evidence type="ECO:0000259" key="1">
    <source>
        <dbReference type="Pfam" id="PF03354"/>
    </source>
</evidence>
<dbReference type="InterPro" id="IPR046462">
    <property type="entry name" value="TerL_nuclease"/>
</dbReference>
<name>A0A0F9BG85_9ZZZZ</name>
<dbReference type="PANTHER" id="PTHR41287">
    <property type="match status" value="1"/>
</dbReference>
<dbReference type="InterPro" id="IPR046461">
    <property type="entry name" value="TerL_ATPase"/>
</dbReference>
<feature type="domain" description="Terminase large subunit-like ATPase" evidence="1">
    <location>
        <begin position="2"/>
        <end position="154"/>
    </location>
</feature>
<feature type="non-terminal residue" evidence="3">
    <location>
        <position position="1"/>
    </location>
</feature>
<sequence length="331" mass="37739">TRRFRTAYNEIPKKNGKTTLGAGVGNYLFIEDDEPGAEVYATATKVDQARLVWNEARNMIRQSPDLSAEVTILTRNLHVLRTDSKFEPLASDTKTMDGLNVHGTIVDELHAHRNRDLISVIESGGASRRQPLQFEITTAGNRRFSVGYDHHSYSQKILEGIIFDDSWFAIIFSLDEKNIKVKDKAGKIVWEDDDWTDPKVWEKANPNYGVSVKVDQLVSLCAKAKEIPADENTFRQLRLNQWVGQFSRWISKELWDKNRNNFDPKELLGRRCWAGLDLAKTMDISALALVFPPEDMRNCGSCCFFIGCRRIILKSVSMRIMFLMMIGSNAD</sequence>
<evidence type="ECO:0000313" key="3">
    <source>
        <dbReference type="EMBL" id="KKL20904.1"/>
    </source>
</evidence>
<gene>
    <name evidence="3" type="ORF">LCGC14_2450780</name>
</gene>